<dbReference type="STRING" id="10195.A0A3M7S2E1"/>
<dbReference type="Proteomes" id="UP000276133">
    <property type="component" value="Unassembled WGS sequence"/>
</dbReference>
<keyword evidence="10" id="KW-1185">Reference proteome</keyword>
<dbReference type="InterPro" id="IPR008979">
    <property type="entry name" value="Galactose-bd-like_sf"/>
</dbReference>
<evidence type="ECO:0000256" key="1">
    <source>
        <dbReference type="ARBA" id="ARBA00004308"/>
    </source>
</evidence>
<dbReference type="EMBL" id="REGN01002165">
    <property type="protein sequence ID" value="RNA29757.1"/>
    <property type="molecule type" value="Genomic_DNA"/>
</dbReference>
<dbReference type="AlphaFoldDB" id="A0A3M7S2E1"/>
<feature type="compositionally biased region" description="Low complexity" evidence="5">
    <location>
        <begin position="46"/>
        <end position="65"/>
    </location>
</feature>
<accession>A0A3M7S2E1</accession>
<evidence type="ECO:0000256" key="3">
    <source>
        <dbReference type="ARBA" id="ARBA00022989"/>
    </source>
</evidence>
<organism evidence="9 10">
    <name type="scientific">Brachionus plicatilis</name>
    <name type="common">Marine rotifer</name>
    <name type="synonym">Brachionus muelleri</name>
    <dbReference type="NCBI Taxonomy" id="10195"/>
    <lineage>
        <taxon>Eukaryota</taxon>
        <taxon>Metazoa</taxon>
        <taxon>Spiralia</taxon>
        <taxon>Gnathifera</taxon>
        <taxon>Rotifera</taxon>
        <taxon>Eurotatoria</taxon>
        <taxon>Monogononta</taxon>
        <taxon>Pseudotrocha</taxon>
        <taxon>Ploima</taxon>
        <taxon>Brachionidae</taxon>
        <taxon>Brachionus</taxon>
    </lineage>
</organism>
<feature type="signal peptide" evidence="7">
    <location>
        <begin position="1"/>
        <end position="20"/>
    </location>
</feature>
<dbReference type="InterPro" id="IPR045120">
    <property type="entry name" value="Suco/Slp1-like"/>
</dbReference>
<evidence type="ECO:0000256" key="4">
    <source>
        <dbReference type="ARBA" id="ARBA00023136"/>
    </source>
</evidence>
<dbReference type="GO" id="GO:0016020">
    <property type="term" value="C:membrane"/>
    <property type="evidence" value="ECO:0007669"/>
    <property type="project" value="InterPro"/>
</dbReference>
<dbReference type="PANTHER" id="PTHR12953:SF0">
    <property type="entry name" value="SUN DOMAIN-CONTAINING OSSIFICATION FACTOR"/>
    <property type="match status" value="1"/>
</dbReference>
<dbReference type="GO" id="GO:0034975">
    <property type="term" value="P:protein folding in endoplasmic reticulum"/>
    <property type="evidence" value="ECO:0007669"/>
    <property type="project" value="TreeGrafter"/>
</dbReference>
<feature type="region of interest" description="Disordered" evidence="5">
    <location>
        <begin position="495"/>
        <end position="539"/>
    </location>
</feature>
<feature type="domain" description="SUN" evidence="8">
    <location>
        <begin position="102"/>
        <end position="286"/>
    </location>
</feature>
<name>A0A3M7S2E1_BRAPC</name>
<dbReference type="GO" id="GO:0005737">
    <property type="term" value="C:cytoplasm"/>
    <property type="evidence" value="ECO:0007669"/>
    <property type="project" value="TreeGrafter"/>
</dbReference>
<feature type="chain" id="PRO_5018319612" evidence="7">
    <location>
        <begin position="21"/>
        <end position="808"/>
    </location>
</feature>
<evidence type="ECO:0000256" key="2">
    <source>
        <dbReference type="ARBA" id="ARBA00022692"/>
    </source>
</evidence>
<dbReference type="PROSITE" id="PS51469">
    <property type="entry name" value="SUN"/>
    <property type="match status" value="1"/>
</dbReference>
<keyword evidence="2 6" id="KW-0812">Transmembrane</keyword>
<evidence type="ECO:0000313" key="9">
    <source>
        <dbReference type="EMBL" id="RNA29757.1"/>
    </source>
</evidence>
<reference evidence="9 10" key="1">
    <citation type="journal article" date="2018" name="Sci. Rep.">
        <title>Genomic signatures of local adaptation to the degree of environmental predictability in rotifers.</title>
        <authorList>
            <person name="Franch-Gras L."/>
            <person name="Hahn C."/>
            <person name="Garcia-Roger E.M."/>
            <person name="Carmona M.J."/>
            <person name="Serra M."/>
            <person name="Gomez A."/>
        </authorList>
    </citation>
    <scope>NUCLEOTIDE SEQUENCE [LARGE SCALE GENOMIC DNA]</scope>
    <source>
        <strain evidence="9">HYR1</strain>
    </source>
</reference>
<gene>
    <name evidence="9" type="ORF">BpHYR1_047170</name>
</gene>
<proteinExistence type="predicted"/>
<evidence type="ECO:0000313" key="10">
    <source>
        <dbReference type="Proteomes" id="UP000276133"/>
    </source>
</evidence>
<keyword evidence="3 6" id="KW-1133">Transmembrane helix</keyword>
<dbReference type="SUPFAM" id="SSF49785">
    <property type="entry name" value="Galactose-binding domain-like"/>
    <property type="match status" value="1"/>
</dbReference>
<evidence type="ECO:0000256" key="7">
    <source>
        <dbReference type="SAM" id="SignalP"/>
    </source>
</evidence>
<dbReference type="PANTHER" id="PTHR12953">
    <property type="entry name" value="MEMBRANE PROTEIN CH1 RELATED"/>
    <property type="match status" value="1"/>
</dbReference>
<comment type="caution">
    <text evidence="9">The sequence shown here is derived from an EMBL/GenBank/DDBJ whole genome shotgun (WGS) entry which is preliminary data.</text>
</comment>
<dbReference type="InterPro" id="IPR012919">
    <property type="entry name" value="SUN_dom"/>
</dbReference>
<evidence type="ECO:0000256" key="6">
    <source>
        <dbReference type="SAM" id="Phobius"/>
    </source>
</evidence>
<evidence type="ECO:0000259" key="8">
    <source>
        <dbReference type="PROSITE" id="PS51469"/>
    </source>
</evidence>
<feature type="transmembrane region" description="Helical" evidence="6">
    <location>
        <begin position="673"/>
        <end position="694"/>
    </location>
</feature>
<dbReference type="Gene3D" id="2.60.120.260">
    <property type="entry name" value="Galactose-binding domain-like"/>
    <property type="match status" value="1"/>
</dbReference>
<protein>
    <submittedName>
        <fullName evidence="9">SUN domain-containing ossification factor isoform X3</fullName>
    </submittedName>
</protein>
<feature type="region of interest" description="Disordered" evidence="5">
    <location>
        <begin position="33"/>
        <end position="76"/>
    </location>
</feature>
<dbReference type="Pfam" id="PF07738">
    <property type="entry name" value="Sad1_UNC"/>
    <property type="match status" value="1"/>
</dbReference>
<keyword evidence="4 6" id="KW-0472">Membrane</keyword>
<comment type="subcellular location">
    <subcellularLocation>
        <location evidence="1">Endomembrane system</location>
    </subcellularLocation>
</comment>
<dbReference type="OrthoDB" id="266334at2759"/>
<feature type="compositionally biased region" description="Basic and acidic residues" evidence="5">
    <location>
        <begin position="511"/>
        <end position="536"/>
    </location>
</feature>
<dbReference type="GO" id="GO:0012505">
    <property type="term" value="C:endomembrane system"/>
    <property type="evidence" value="ECO:0007669"/>
    <property type="project" value="UniProtKB-SubCell"/>
</dbReference>
<sequence length="808" mass="92152">MNKKILFFLVNWLILFQKNAWTILHNEVLQEDSTPTDVPFVESQLSTSSSTEKTPPTSQTTTQASDPANDQAEPKTQTSFVQGYMVNKAEMQSFEEWKEMKLKDPSLNKANIPTKSESKEVKNEILKRRKNYAGLDCGAKIVEKNQEASNPSHILTESKDDYMLNSCSSKVWFIIELCEPVKIKEIQMANYELFSNVPRQFKVFASDRFVQSGGSNNWPSKYFIGTFEANNTRNLQTFGQKDSLEFRTDEKMVEIYAKYVKFEMLSHYGNEHYCPLSVVRIYGTSLNDDEETDVDEIEPSVDEPGKDDTKIDKTTIFDSTSVLLTNLISVVVGKGFSFFSKLTNLNVSKPSKSTLLISDNESYLAPGKTSIDRNSILGTDMHRILCFTSSIGLRNCCQCFDQSEKLHRHLENSSFNFYSSSKFCGYFYTMTTIVQSRSNSSLLSKYLSNIKPSKNQTVIQKIHKNITQFSLNNIYYYISNEWLDNQTFYSFPEKKTTKNSRTEPGTIVQSDKNEMVKSHNETESAVKKVGEKKPESQSDSIAQIEKTINDTMHKFESLNMSNRSEEVIASPVVPSVNGKDALSARLDYRIKMLELNMSLSSQYLEKLSQHYRKQMDEMQKAFNLTTSALIDTIRVADQRDIKQNEKIFFIEKKIEKMEQNLNEINKFISGVKIQAYLIIWTAVLVLASVVLIELKRCVGKKRHRYLIKEASGDNRKNVNNLEELIEAKCKELMAKQEQKFNDQLESIENYYKSNKFDSQNLEAETIKGVTHQSVAAARVVSSTIAVVAAVSLAASNAQFNTVNQNNEI</sequence>
<keyword evidence="7" id="KW-0732">Signal</keyword>
<evidence type="ECO:0000256" key="5">
    <source>
        <dbReference type="SAM" id="MobiDB-lite"/>
    </source>
</evidence>